<dbReference type="PANTHER" id="PTHR38764">
    <property type="entry name" value="ACYL CARRIER PROTEIN PHOSPHODIESTERASE"/>
    <property type="match status" value="1"/>
</dbReference>
<sequence length="195" mass="23145">MNFLGHLYLSRSLSDEVIVGNFIADGIRGKELKELSPEVLPGIVLHRSIDEFTDKNAWVKKSKQRLYTEYGKYSPVIVDIFYDHFLAVEWGNYYPEISLKDFAQASYDLLESYPQYLSDHIKFLLTHMRNQNWLYNYSEIKSLERTFEGMSRRATFHSRMETACNALIKDYDLYKEEFNAFFPEIIQFVEEMKIQ</sequence>
<dbReference type="InterPro" id="IPR007431">
    <property type="entry name" value="ACP_PD"/>
</dbReference>
<dbReference type="eggNOG" id="COG3124">
    <property type="taxonomic scope" value="Bacteria"/>
</dbReference>
<dbReference type="OrthoDB" id="8442777at2"/>
<keyword evidence="1" id="KW-0444">Lipid biosynthesis</keyword>
<keyword evidence="5" id="KW-1185">Reference proteome</keyword>
<evidence type="ECO:0008006" key="6">
    <source>
        <dbReference type="Google" id="ProtNLM"/>
    </source>
</evidence>
<dbReference type="EMBL" id="BBLT01000013">
    <property type="protein sequence ID" value="GAL87433.1"/>
    <property type="molecule type" value="Genomic_DNA"/>
</dbReference>
<reference evidence="4 5" key="1">
    <citation type="submission" date="2014-09" db="EMBL/GenBank/DDBJ databases">
        <title>Sporocytophaga myxococcoides PG-01 genome sequencing.</title>
        <authorList>
            <person name="Liu L."/>
            <person name="Gao P.J."/>
            <person name="Chen G.J."/>
            <person name="Wang L.S."/>
        </authorList>
    </citation>
    <scope>NUCLEOTIDE SEQUENCE [LARGE SCALE GENOMIC DNA]</scope>
    <source>
        <strain evidence="4 5">PG-01</strain>
    </source>
</reference>
<accession>A0A098LMU0</accession>
<name>A0A098LMU0_9BACT</name>
<evidence type="ECO:0000256" key="1">
    <source>
        <dbReference type="ARBA" id="ARBA00022516"/>
    </source>
</evidence>
<dbReference type="AlphaFoldDB" id="A0A098LMU0"/>
<organism evidence="4 5">
    <name type="scientific">Sporocytophaga myxococcoides</name>
    <dbReference type="NCBI Taxonomy" id="153721"/>
    <lineage>
        <taxon>Bacteria</taxon>
        <taxon>Pseudomonadati</taxon>
        <taxon>Bacteroidota</taxon>
        <taxon>Cytophagia</taxon>
        <taxon>Cytophagales</taxon>
        <taxon>Cytophagaceae</taxon>
        <taxon>Sporocytophaga</taxon>
    </lineage>
</organism>
<evidence type="ECO:0000256" key="2">
    <source>
        <dbReference type="ARBA" id="ARBA00022801"/>
    </source>
</evidence>
<dbReference type="PANTHER" id="PTHR38764:SF1">
    <property type="entry name" value="ACYL CARRIER PROTEIN PHOSPHODIESTERASE"/>
    <property type="match status" value="1"/>
</dbReference>
<proteinExistence type="predicted"/>
<dbReference type="RefSeq" id="WP_045468877.1">
    <property type="nucleotide sequence ID" value="NZ_BBLT01000013.1"/>
</dbReference>
<dbReference type="GO" id="GO:0006633">
    <property type="term" value="P:fatty acid biosynthetic process"/>
    <property type="evidence" value="ECO:0007669"/>
    <property type="project" value="InterPro"/>
</dbReference>
<gene>
    <name evidence="4" type="ORF">MYP_4663</name>
</gene>
<protein>
    <recommendedName>
        <fullName evidence="6">ACP phosphodiesterase</fullName>
    </recommendedName>
</protein>
<evidence type="ECO:0000256" key="3">
    <source>
        <dbReference type="ARBA" id="ARBA00023098"/>
    </source>
</evidence>
<evidence type="ECO:0000313" key="5">
    <source>
        <dbReference type="Proteomes" id="UP000030185"/>
    </source>
</evidence>
<dbReference type="GO" id="GO:0008770">
    <property type="term" value="F:[acyl-carrier-protein] phosphodiesterase activity"/>
    <property type="evidence" value="ECO:0007669"/>
    <property type="project" value="InterPro"/>
</dbReference>
<keyword evidence="2" id="KW-0378">Hydrolase</keyword>
<dbReference type="STRING" id="153721.MYP_4663"/>
<dbReference type="Pfam" id="PF04336">
    <property type="entry name" value="ACP_PD"/>
    <property type="match status" value="1"/>
</dbReference>
<dbReference type="Proteomes" id="UP000030185">
    <property type="component" value="Unassembled WGS sequence"/>
</dbReference>
<keyword evidence="3" id="KW-0443">Lipid metabolism</keyword>
<comment type="caution">
    <text evidence="4">The sequence shown here is derived from an EMBL/GenBank/DDBJ whole genome shotgun (WGS) entry which is preliminary data.</text>
</comment>
<evidence type="ECO:0000313" key="4">
    <source>
        <dbReference type="EMBL" id="GAL87433.1"/>
    </source>
</evidence>